<accession>A0A1R2BS31</accession>
<name>A0A1R2BS31_9CILI</name>
<dbReference type="OrthoDB" id="312546at2759"/>
<feature type="domain" description="UDENN" evidence="1">
    <location>
        <begin position="132"/>
        <end position="564"/>
    </location>
</feature>
<proteinExistence type="predicted"/>
<dbReference type="AlphaFoldDB" id="A0A1R2BS31"/>
<dbReference type="Gene3D" id="3.30.450.200">
    <property type="match status" value="1"/>
</dbReference>
<dbReference type="Proteomes" id="UP000187209">
    <property type="component" value="Unassembled WGS sequence"/>
</dbReference>
<evidence type="ECO:0000313" key="3">
    <source>
        <dbReference type="Proteomes" id="UP000187209"/>
    </source>
</evidence>
<comment type="caution">
    <text evidence="2">The sequence shown here is derived from an EMBL/GenBank/DDBJ whole genome shotgun (WGS) entry which is preliminary data.</text>
</comment>
<dbReference type="Gene3D" id="3.40.50.11500">
    <property type="match status" value="1"/>
</dbReference>
<organism evidence="2 3">
    <name type="scientific">Stentor coeruleus</name>
    <dbReference type="NCBI Taxonomy" id="5963"/>
    <lineage>
        <taxon>Eukaryota</taxon>
        <taxon>Sar</taxon>
        <taxon>Alveolata</taxon>
        <taxon>Ciliophora</taxon>
        <taxon>Postciliodesmatophora</taxon>
        <taxon>Heterotrichea</taxon>
        <taxon>Heterotrichida</taxon>
        <taxon>Stentoridae</taxon>
        <taxon>Stentor</taxon>
    </lineage>
</organism>
<protein>
    <recommendedName>
        <fullName evidence="1">UDENN domain-containing protein</fullName>
    </recommendedName>
</protein>
<dbReference type="SMART" id="SM00799">
    <property type="entry name" value="DENN"/>
    <property type="match status" value="1"/>
</dbReference>
<gene>
    <name evidence="2" type="ORF">SteCoe_20382</name>
</gene>
<dbReference type="InterPro" id="IPR001194">
    <property type="entry name" value="cDENN_dom"/>
</dbReference>
<dbReference type="PANTHER" id="PTHR15288">
    <property type="entry name" value="DENN DOMAIN-CONTAINING PROTEIN 2"/>
    <property type="match status" value="1"/>
</dbReference>
<dbReference type="PANTHER" id="PTHR15288:SF0">
    <property type="entry name" value="UDENN DOMAIN-CONTAINING PROTEIN"/>
    <property type="match status" value="1"/>
</dbReference>
<dbReference type="Pfam" id="PF02141">
    <property type="entry name" value="DENN"/>
    <property type="match status" value="1"/>
</dbReference>
<evidence type="ECO:0000313" key="2">
    <source>
        <dbReference type="EMBL" id="OMJ79574.1"/>
    </source>
</evidence>
<dbReference type="InterPro" id="IPR043153">
    <property type="entry name" value="DENN_C"/>
</dbReference>
<dbReference type="PROSITE" id="PS50211">
    <property type="entry name" value="DENN"/>
    <property type="match status" value="1"/>
</dbReference>
<keyword evidence="3" id="KW-1185">Reference proteome</keyword>
<evidence type="ECO:0000259" key="1">
    <source>
        <dbReference type="PROSITE" id="PS50211"/>
    </source>
</evidence>
<reference evidence="2 3" key="1">
    <citation type="submission" date="2016-11" db="EMBL/GenBank/DDBJ databases">
        <title>The macronuclear genome of Stentor coeruleus: a giant cell with tiny introns.</title>
        <authorList>
            <person name="Slabodnick M."/>
            <person name="Ruby J.G."/>
            <person name="Reiff S.B."/>
            <person name="Swart E.C."/>
            <person name="Gosai S."/>
            <person name="Prabakaran S."/>
            <person name="Witkowska E."/>
            <person name="Larue G.E."/>
            <person name="Fisher S."/>
            <person name="Freeman R.M."/>
            <person name="Gunawardena J."/>
            <person name="Chu W."/>
            <person name="Stover N.A."/>
            <person name="Gregory B.D."/>
            <person name="Nowacki M."/>
            <person name="Derisi J."/>
            <person name="Roy S.W."/>
            <person name="Marshall W.F."/>
            <person name="Sood P."/>
        </authorList>
    </citation>
    <scope>NUCLEOTIDE SEQUENCE [LARGE SCALE GENOMIC DNA]</scope>
    <source>
        <strain evidence="2">WM001</strain>
    </source>
</reference>
<dbReference type="InterPro" id="IPR051942">
    <property type="entry name" value="DENN_domain_containing_2"/>
</dbReference>
<dbReference type="EMBL" id="MPUH01000464">
    <property type="protein sequence ID" value="OMJ79574.1"/>
    <property type="molecule type" value="Genomic_DNA"/>
</dbReference>
<dbReference type="InterPro" id="IPR037516">
    <property type="entry name" value="Tripartite_DENN"/>
</dbReference>
<sequence>MENNPGYWKDLYFKVYSENRQLRIELETLQKAYTELKVKYKATRTPKINITSSSTKDAAKAMKIAHSVDLQHIQTMTKTIIAPGYEINKKPELDLKNSFRLISQESLKKTQAEIEEKVVPCIEEDLNPDLSLFEEVFILSVSSNFKSASVIGRYPNSIDIPAYSVLHDFCFPAGIHVRQLIMTDSGSELNRLLYGQNITLRNENMFVFTLKPQDIHMSMHYGILDVLYCCCIVLEDIETYEGQDWIVPKCFCLVSYFPIFDLHFQLLSKLLMMIRIRRMEELGGLTASVGSLRSPDLTANEHQVLAEYRQKSEPMPNSRLEIEVPLQDPIVYKFYSDFHVTECTWLCAPMFSLLRFEDFFWLWVAMLLEKSIVVVSCNLALITSVVLSLRSLIKPLIWPHVVLPIVPDSLRELLEAPVPLLIGMPAPAPALRKSFKNIVWVMLDEPSPKRRLQPSDQILLEVKEMYGDGLKQKIMYQYNDFGQSGIVYQPSERQIASIRGVTKLIKDYLTSVLKSLPKYSGSGIIDSQKLVQNVAPKFNTADHLFLRCFLSTQLVITHIESTGN</sequence>